<dbReference type="Pfam" id="PF25876">
    <property type="entry name" value="HH_MFP_RND"/>
    <property type="match status" value="1"/>
</dbReference>
<evidence type="ECO:0000259" key="3">
    <source>
        <dbReference type="Pfam" id="PF25917"/>
    </source>
</evidence>
<dbReference type="AlphaFoldDB" id="G5H6D9"/>
<dbReference type="OrthoDB" id="9784685at2"/>
<reference evidence="5 6" key="1">
    <citation type="submission" date="2011-08" db="EMBL/GenBank/DDBJ databases">
        <title>The Genome Sequence of Alistipes indistinctus YIT 12060.</title>
        <authorList>
            <consortium name="The Broad Institute Genome Sequencing Platform"/>
            <person name="Earl A."/>
            <person name="Ward D."/>
            <person name="Feldgarden M."/>
            <person name="Gevers D."/>
            <person name="Morotomi M."/>
            <person name="Young S.K."/>
            <person name="Zeng Q."/>
            <person name="Gargeya S."/>
            <person name="Fitzgerald M."/>
            <person name="Haas B."/>
            <person name="Abouelleil A."/>
            <person name="Alvarado L."/>
            <person name="Arachchi H.M."/>
            <person name="Berlin A."/>
            <person name="Brown A."/>
            <person name="Chapman S.B."/>
            <person name="Chen Z."/>
            <person name="Dunbar C."/>
            <person name="Freedman E."/>
            <person name="Gearin G."/>
            <person name="Gellesch M."/>
            <person name="Goldberg J."/>
            <person name="Griggs A."/>
            <person name="Gujja S."/>
            <person name="Heiman D."/>
            <person name="Howarth C."/>
            <person name="Larson L."/>
            <person name="Lui A."/>
            <person name="MacDonald P.J.P."/>
            <person name="Montmayeur A."/>
            <person name="Murphy C."/>
            <person name="Neiman D."/>
            <person name="Pearson M."/>
            <person name="Priest M."/>
            <person name="Roberts A."/>
            <person name="Saif S."/>
            <person name="Shea T."/>
            <person name="Shenoy N."/>
            <person name="Sisk P."/>
            <person name="Stolte C."/>
            <person name="Sykes S."/>
            <person name="Wortman J."/>
            <person name="Nusbaum C."/>
            <person name="Birren B."/>
        </authorList>
    </citation>
    <scope>NUCLEOTIDE SEQUENCE [LARGE SCALE GENOMIC DNA]</scope>
    <source>
        <strain evidence="5 6">YIT 12060</strain>
    </source>
</reference>
<dbReference type="NCBIfam" id="TIGR01730">
    <property type="entry name" value="RND_mfp"/>
    <property type="match status" value="1"/>
</dbReference>
<evidence type="ECO:0000256" key="1">
    <source>
        <dbReference type="ARBA" id="ARBA00009477"/>
    </source>
</evidence>
<dbReference type="InterPro" id="IPR058637">
    <property type="entry name" value="YknX-like_C"/>
</dbReference>
<dbReference type="EMBL" id="ADLD01000004">
    <property type="protein sequence ID" value="EHB93233.1"/>
    <property type="molecule type" value="Genomic_DNA"/>
</dbReference>
<dbReference type="GO" id="GO:0015562">
    <property type="term" value="F:efflux transmembrane transporter activity"/>
    <property type="evidence" value="ECO:0007669"/>
    <property type="project" value="TreeGrafter"/>
</dbReference>
<evidence type="ECO:0000313" key="5">
    <source>
        <dbReference type="EMBL" id="EHB93233.1"/>
    </source>
</evidence>
<dbReference type="Proteomes" id="UP000006008">
    <property type="component" value="Unassembled WGS sequence"/>
</dbReference>
<dbReference type="InterPro" id="IPR006143">
    <property type="entry name" value="RND_pump_MFP"/>
</dbReference>
<sequence length="340" mass="37415">MTGALAAVLLAGCGSGGKASAPVVRPVKVYRVEPLGAVDKDFAGMSTADSVSNLAFRVSGQIIKVYVQDGQTVRQGAIIAEIDPREYRLQMEADKATFLTARSQMDRNKRLLDRQAISRQDYEIADAAYVRARSAYNNSQSILADTKLRAPFSGAIEKMFVDNFQRVQVGEPVARLVDPLTRTVKYTMPETALQMLKMPGLSFTVWFDAYQNTPFPARLKEYMKSSTQATGISVALTLEPFDEKRYDIAPGMSCTINMKVESPQHDTVTAVPLTAVFSRDNREWVWIVGTGRRVKAQPVKLGQLFGSDMVMIDDGLKAGDEVVTAGVYQIVEGEEVKLLP</sequence>
<accession>G5H6D9</accession>
<dbReference type="STRING" id="742725.HMPREF9450_00499"/>
<dbReference type="Gene3D" id="2.40.30.170">
    <property type="match status" value="1"/>
</dbReference>
<evidence type="ECO:0000259" key="2">
    <source>
        <dbReference type="Pfam" id="PF25876"/>
    </source>
</evidence>
<evidence type="ECO:0000259" key="4">
    <source>
        <dbReference type="Pfam" id="PF25989"/>
    </source>
</evidence>
<dbReference type="Gene3D" id="1.10.287.470">
    <property type="entry name" value="Helix hairpin bin"/>
    <property type="match status" value="1"/>
</dbReference>
<feature type="domain" description="Multidrug resistance protein MdtA-like barrel-sandwich hybrid" evidence="3">
    <location>
        <begin position="56"/>
        <end position="176"/>
    </location>
</feature>
<dbReference type="HOGENOM" id="CLU_018816_1_0_10"/>
<comment type="similarity">
    <text evidence="1">Belongs to the membrane fusion protein (MFP) (TC 8.A.1) family.</text>
</comment>
<dbReference type="eggNOG" id="COG0845">
    <property type="taxonomic scope" value="Bacteria"/>
</dbReference>
<gene>
    <name evidence="5" type="ORF">HMPREF9450_00499</name>
</gene>
<organism evidence="5 6">
    <name type="scientific">Alistipes indistinctus YIT 12060</name>
    <dbReference type="NCBI Taxonomy" id="742725"/>
    <lineage>
        <taxon>Bacteria</taxon>
        <taxon>Pseudomonadati</taxon>
        <taxon>Bacteroidota</taxon>
        <taxon>Bacteroidia</taxon>
        <taxon>Bacteroidales</taxon>
        <taxon>Rikenellaceae</taxon>
        <taxon>Alistipes</taxon>
    </lineage>
</organism>
<dbReference type="Pfam" id="PF25989">
    <property type="entry name" value="YknX_C"/>
    <property type="match status" value="1"/>
</dbReference>
<evidence type="ECO:0000313" key="6">
    <source>
        <dbReference type="Proteomes" id="UP000006008"/>
    </source>
</evidence>
<dbReference type="SUPFAM" id="SSF111369">
    <property type="entry name" value="HlyD-like secretion proteins"/>
    <property type="match status" value="1"/>
</dbReference>
<dbReference type="Gene3D" id="2.40.420.20">
    <property type="match status" value="1"/>
</dbReference>
<protein>
    <submittedName>
        <fullName evidence="5">Uncharacterized protein</fullName>
    </submittedName>
</protein>
<feature type="domain" description="Multidrug resistance protein MdtA-like alpha-helical hairpin" evidence="2">
    <location>
        <begin position="86"/>
        <end position="135"/>
    </location>
</feature>
<dbReference type="PATRIC" id="fig|742725.3.peg.547"/>
<dbReference type="Pfam" id="PF25917">
    <property type="entry name" value="BSH_RND"/>
    <property type="match status" value="1"/>
</dbReference>
<comment type="caution">
    <text evidence="5">The sequence shown here is derived from an EMBL/GenBank/DDBJ whole genome shotgun (WGS) entry which is preliminary data.</text>
</comment>
<feature type="domain" description="YknX-like C-terminal permuted SH3-like" evidence="4">
    <location>
        <begin position="269"/>
        <end position="337"/>
    </location>
</feature>
<dbReference type="Gene3D" id="2.40.50.100">
    <property type="match status" value="1"/>
</dbReference>
<dbReference type="GO" id="GO:1990281">
    <property type="term" value="C:efflux pump complex"/>
    <property type="evidence" value="ECO:0007669"/>
    <property type="project" value="TreeGrafter"/>
</dbReference>
<keyword evidence="6" id="KW-1185">Reference proteome</keyword>
<dbReference type="PANTHER" id="PTHR30469:SF20">
    <property type="entry name" value="EFFLUX RND TRANSPORTER PERIPLASMIC ADAPTOR SUBUNIT"/>
    <property type="match status" value="1"/>
</dbReference>
<dbReference type="InterPro" id="IPR058625">
    <property type="entry name" value="MdtA-like_BSH"/>
</dbReference>
<proteinExistence type="inferred from homology"/>
<dbReference type="InterPro" id="IPR058624">
    <property type="entry name" value="MdtA-like_HH"/>
</dbReference>
<dbReference type="PANTHER" id="PTHR30469">
    <property type="entry name" value="MULTIDRUG RESISTANCE PROTEIN MDTA"/>
    <property type="match status" value="1"/>
</dbReference>
<name>G5H6D9_9BACT</name>